<dbReference type="AlphaFoldDB" id="G0L3G0"/>
<dbReference type="KEGG" id="zga:ZOBELLIA_4266"/>
<evidence type="ECO:0000313" key="2">
    <source>
        <dbReference type="Proteomes" id="UP000008898"/>
    </source>
</evidence>
<evidence type="ECO:0000313" key="1">
    <source>
        <dbReference type="EMBL" id="CAZ98401.1"/>
    </source>
</evidence>
<dbReference type="HOGENOM" id="CLU_3279157_0_0_10"/>
<reference evidence="1 2" key="2">
    <citation type="journal article" date="2012" name="Environ. Microbiol.">
        <title>Characterization of the first alginolytic operons in a marine bacterium: from their emergence in marine Flavobacteriia to their independent transfers to marine Proteobacteria and human gut Bacteroides.</title>
        <authorList>
            <person name="Thomas F."/>
            <person name="Barbeyron T."/>
            <person name="Tonon T."/>
            <person name="Genicot S."/>
            <person name="Czjzek M."/>
            <person name="Michel G."/>
        </authorList>
    </citation>
    <scope>NUCLEOTIDE SEQUENCE [LARGE SCALE GENOMIC DNA]</scope>
    <source>
        <strain evidence="2">DSM 12802 / CCUG 47099 / CIP 106680 / NCIMB 13871 / Dsij</strain>
    </source>
</reference>
<keyword evidence="2" id="KW-1185">Reference proteome</keyword>
<dbReference type="Proteomes" id="UP000008898">
    <property type="component" value="Chromosome"/>
</dbReference>
<accession>G0L3G0</accession>
<organism evidence="1 2">
    <name type="scientific">Zobellia galactanivorans (strain DSM 12802 / CCUG 47099 / CIP 106680 / NCIMB 13871 / Dsij)</name>
    <dbReference type="NCBI Taxonomy" id="63186"/>
    <lineage>
        <taxon>Bacteria</taxon>
        <taxon>Pseudomonadati</taxon>
        <taxon>Bacteroidota</taxon>
        <taxon>Flavobacteriia</taxon>
        <taxon>Flavobacteriales</taxon>
        <taxon>Flavobacteriaceae</taxon>
        <taxon>Zobellia</taxon>
    </lineage>
</organism>
<name>G0L3G0_ZOBGA</name>
<sequence>MNSWGLLIIKYLISGGCVKEVEGYRTVTYNWPLSEGGLKVK</sequence>
<reference evidence="2" key="1">
    <citation type="submission" date="2009-07" db="EMBL/GenBank/DDBJ databases">
        <title>Complete genome sequence of Zobellia galactanivorans Dsij.</title>
        <authorList>
            <consortium name="Genoscope - CEA"/>
        </authorList>
    </citation>
    <scope>NUCLEOTIDE SEQUENCE [LARGE SCALE GENOMIC DNA]</scope>
    <source>
        <strain evidence="2">DSM 12802 / CCUG 47099 / CIP 106680 / NCIMB 13871 / Dsij</strain>
    </source>
</reference>
<dbReference type="EMBL" id="FP476056">
    <property type="protein sequence ID" value="CAZ98401.1"/>
    <property type="molecule type" value="Genomic_DNA"/>
</dbReference>
<protein>
    <submittedName>
        <fullName evidence="1">Uncharacterized protein</fullName>
    </submittedName>
</protein>
<gene>
    <name evidence="1" type="ordered locus">zobellia_4266</name>
</gene>
<proteinExistence type="predicted"/>